<dbReference type="PANTHER" id="PTHR43617:SF38">
    <property type="entry name" value="N-ACETYLTRANSFERASE DOMAIN-CONTAINING PROTEIN"/>
    <property type="match status" value="1"/>
</dbReference>
<accession>R3WJR4</accession>
<dbReference type="Gene3D" id="3.40.630.30">
    <property type="match status" value="1"/>
</dbReference>
<dbReference type="OrthoDB" id="5319888at2"/>
<reference evidence="2 3" key="1">
    <citation type="submission" date="2013-02" db="EMBL/GenBank/DDBJ databases">
        <title>The Genome Sequence of Enterococcus caccae BAA-1240.</title>
        <authorList>
            <consortium name="The Broad Institute Genome Sequencing Platform"/>
            <consortium name="The Broad Institute Genome Sequencing Center for Infectious Disease"/>
            <person name="Earl A.M."/>
            <person name="Gilmore M.S."/>
            <person name="Lebreton F."/>
            <person name="Walker B."/>
            <person name="Young S.K."/>
            <person name="Zeng Q."/>
            <person name="Gargeya S."/>
            <person name="Fitzgerald M."/>
            <person name="Haas B."/>
            <person name="Abouelleil A."/>
            <person name="Alvarado L."/>
            <person name="Arachchi H.M."/>
            <person name="Berlin A.M."/>
            <person name="Chapman S.B."/>
            <person name="Dewar J."/>
            <person name="Goldberg J."/>
            <person name="Griggs A."/>
            <person name="Gujja S."/>
            <person name="Hansen M."/>
            <person name="Howarth C."/>
            <person name="Imamovic A."/>
            <person name="Larimer J."/>
            <person name="McCowan C."/>
            <person name="Murphy C."/>
            <person name="Neiman D."/>
            <person name="Pearson M."/>
            <person name="Priest M."/>
            <person name="Roberts A."/>
            <person name="Saif S."/>
            <person name="Shea T."/>
            <person name="Sisk P."/>
            <person name="Sykes S."/>
            <person name="Wortman J."/>
            <person name="Nusbaum C."/>
            <person name="Birren B."/>
        </authorList>
    </citation>
    <scope>NUCLEOTIDE SEQUENCE [LARGE SCALE GENOMIC DNA]</scope>
    <source>
        <strain evidence="2 3">ATCC BAA-1240</strain>
    </source>
</reference>
<evidence type="ECO:0000313" key="2">
    <source>
        <dbReference type="EMBL" id="EOL47692.1"/>
    </source>
</evidence>
<dbReference type="PANTHER" id="PTHR43617">
    <property type="entry name" value="L-AMINO ACID N-ACETYLTRANSFERASE"/>
    <property type="match status" value="1"/>
</dbReference>
<dbReference type="AlphaFoldDB" id="R3WJR4"/>
<comment type="caution">
    <text evidence="2">The sequence shown here is derived from an EMBL/GenBank/DDBJ whole genome shotgun (WGS) entry which is preliminary data.</text>
</comment>
<dbReference type="eggNOG" id="COG0456">
    <property type="taxonomic scope" value="Bacteria"/>
</dbReference>
<dbReference type="GO" id="GO:0016747">
    <property type="term" value="F:acyltransferase activity, transferring groups other than amino-acyl groups"/>
    <property type="evidence" value="ECO:0007669"/>
    <property type="project" value="InterPro"/>
</dbReference>
<dbReference type="Proteomes" id="UP000013840">
    <property type="component" value="Unassembled WGS sequence"/>
</dbReference>
<name>R3WJR4_9ENTE</name>
<dbReference type="PATRIC" id="fig|1158612.3.peg.926"/>
<dbReference type="RefSeq" id="WP_010771091.1">
    <property type="nucleotide sequence ID" value="NZ_KB946333.1"/>
</dbReference>
<dbReference type="InterPro" id="IPR016181">
    <property type="entry name" value="Acyl_CoA_acyltransferase"/>
</dbReference>
<sequence>MMSRIEVVHRGQLNQQDERAVFHLLLVSFSTKFARLQLTAQEKLDILVYLGQKYSHQTSSVDYIAKEGNTIVGLLTVLRKAENTKKFCYPFELSKKYGFFPIFHYVLLLTALGYQPRDKERYIENIAVDKQYQKQGIAKELIKVAQENIERGEKLSLLVSAENTHALRLYLTCGFSIVQRKRTFLLGFLANEPNWIVMEWSR</sequence>
<evidence type="ECO:0000313" key="3">
    <source>
        <dbReference type="Proteomes" id="UP000013840"/>
    </source>
</evidence>
<dbReference type="STRING" id="317735.RU98_GL002781"/>
<proteinExistence type="predicted"/>
<dbReference type="Pfam" id="PF00583">
    <property type="entry name" value="Acetyltransf_1"/>
    <property type="match status" value="1"/>
</dbReference>
<evidence type="ECO:0000259" key="1">
    <source>
        <dbReference type="PROSITE" id="PS51186"/>
    </source>
</evidence>
<dbReference type="SUPFAM" id="SSF55729">
    <property type="entry name" value="Acyl-CoA N-acyltransferases (Nat)"/>
    <property type="match status" value="1"/>
</dbReference>
<gene>
    <name evidence="2" type="ORF">UC7_00942</name>
</gene>
<dbReference type="InterPro" id="IPR000182">
    <property type="entry name" value="GNAT_dom"/>
</dbReference>
<protein>
    <recommendedName>
        <fullName evidence="1">N-acetyltransferase domain-containing protein</fullName>
    </recommendedName>
</protein>
<dbReference type="CDD" id="cd04301">
    <property type="entry name" value="NAT_SF"/>
    <property type="match status" value="1"/>
</dbReference>
<keyword evidence="3" id="KW-1185">Reference proteome</keyword>
<organism evidence="2 3">
    <name type="scientific">Enterococcus caccae ATCC BAA-1240</name>
    <dbReference type="NCBI Taxonomy" id="1158612"/>
    <lineage>
        <taxon>Bacteria</taxon>
        <taxon>Bacillati</taxon>
        <taxon>Bacillota</taxon>
        <taxon>Bacilli</taxon>
        <taxon>Lactobacillales</taxon>
        <taxon>Enterococcaceae</taxon>
        <taxon>Enterococcus</taxon>
    </lineage>
</organism>
<dbReference type="PROSITE" id="PS51186">
    <property type="entry name" value="GNAT"/>
    <property type="match status" value="1"/>
</dbReference>
<dbReference type="InterPro" id="IPR050276">
    <property type="entry name" value="MshD_Acetyltransferase"/>
</dbReference>
<feature type="domain" description="N-acetyltransferase" evidence="1">
    <location>
        <begin position="8"/>
        <end position="202"/>
    </location>
</feature>
<dbReference type="EMBL" id="AJAU01000011">
    <property type="protein sequence ID" value="EOL47692.1"/>
    <property type="molecule type" value="Genomic_DNA"/>
</dbReference>